<name>A0ACC3SDE4_9PEZI</name>
<dbReference type="EMBL" id="JAMKPW020000019">
    <property type="protein sequence ID" value="KAK8207983.1"/>
    <property type="molecule type" value="Genomic_DNA"/>
</dbReference>
<organism evidence="1 2">
    <name type="scientific">Zalaria obscura</name>
    <dbReference type="NCBI Taxonomy" id="2024903"/>
    <lineage>
        <taxon>Eukaryota</taxon>
        <taxon>Fungi</taxon>
        <taxon>Dikarya</taxon>
        <taxon>Ascomycota</taxon>
        <taxon>Pezizomycotina</taxon>
        <taxon>Dothideomycetes</taxon>
        <taxon>Dothideomycetidae</taxon>
        <taxon>Dothideales</taxon>
        <taxon>Zalariaceae</taxon>
        <taxon>Zalaria</taxon>
    </lineage>
</organism>
<accession>A0ACC3SDE4</accession>
<evidence type="ECO:0000313" key="2">
    <source>
        <dbReference type="Proteomes" id="UP001320706"/>
    </source>
</evidence>
<gene>
    <name evidence="1" type="primary">sec1</name>
    <name evidence="1" type="ORF">M8818_004021</name>
</gene>
<comment type="caution">
    <text evidence="1">The sequence shown here is derived from an EMBL/GenBank/DDBJ whole genome shotgun (WGS) entry which is preliminary data.</text>
</comment>
<evidence type="ECO:0000313" key="1">
    <source>
        <dbReference type="EMBL" id="KAK8207983.1"/>
    </source>
</evidence>
<protein>
    <submittedName>
        <fullName evidence="1">Syntaxin binding protein 1</fullName>
    </submittedName>
</protein>
<proteinExistence type="predicted"/>
<reference evidence="1" key="1">
    <citation type="submission" date="2024-02" db="EMBL/GenBank/DDBJ databases">
        <title>Metagenome Assembled Genome of Zalaria obscura JY119.</title>
        <authorList>
            <person name="Vighnesh L."/>
            <person name="Jagadeeshwari U."/>
            <person name="Venkata Ramana C."/>
            <person name="Sasikala C."/>
        </authorList>
    </citation>
    <scope>NUCLEOTIDE SEQUENCE</scope>
    <source>
        <strain evidence="1">JY119</strain>
    </source>
</reference>
<sequence length="708" mass="80585">MAVSLIEAQREILLHTLRNATRGEWKVLVLDTDSRRVIDNVVKEDDILNENITNIEQIEHRRQTNREVDAIYLLTPQPHIVDCVMADFERRRYRKSNLIWTSLLHPALRDRIDKSGTAREQISMFRVLNVEFFPRESHLVTFRDPWSFPVLYHPACSNLVKQHLEDLAQKIVGVCVSLGEYPTIRYYRPRTPTHEASVLCSHLARFVQDELDLYAKFHEDFPPPSTRPRGVLYIVDRTMDLCAPILHEFTYQAMAFDLLPIKEGDKITYKTIVNEGRPDAEHKDVEIGEKDRIWVENRHRHMKDTIEKLMGDFQRFIDENPHFTKSDDNANSLNAIKDMLAGLPQFQEMKEAYSLHLSMAQECMNIFQKQKLPDLASVEQILATGLDEDYKKPKNIADQVIRTLDDDSIGPPDRLRLLALYLMYKDGLLPSDLTKLLLHAQLPSHDAEVIRNLDLLGVNTTRALKDPRPTPLPLFPQKPPPATAQEEYALSRYEPALQLLLENHATGTVDPTTFPYTKPPLDLDTSTNQLSTTSLRSAKPTWAKSRNASSEPRQRVIVFMAGGATYSESRACYEVGRRTNKEVFLVTSHMLTPALFMRQLGDLSVDKRRLQIPAEMPKPQAPAHLFEKEEKPKPAPAPAPVPATGSAGRGLQGQGRAPQPPTQAFGRMDLGAQANGAAKTQVSPQTHKLTKEPEKEKKKKHHFFSSKK</sequence>
<dbReference type="Proteomes" id="UP001320706">
    <property type="component" value="Unassembled WGS sequence"/>
</dbReference>
<keyword evidence="2" id="KW-1185">Reference proteome</keyword>